<evidence type="ECO:0000313" key="1">
    <source>
        <dbReference type="EMBL" id="MED6210604.1"/>
    </source>
</evidence>
<evidence type="ECO:0000313" key="2">
    <source>
        <dbReference type="Proteomes" id="UP001341840"/>
    </source>
</evidence>
<dbReference type="Gene3D" id="1.10.510.10">
    <property type="entry name" value="Transferase(Phosphotransferase) domain 1"/>
    <property type="match status" value="1"/>
</dbReference>
<gene>
    <name evidence="1" type="ORF">PIB30_065676</name>
</gene>
<dbReference type="EMBL" id="JASCZI010242313">
    <property type="protein sequence ID" value="MED6210604.1"/>
    <property type="molecule type" value="Genomic_DNA"/>
</dbReference>
<dbReference type="Proteomes" id="UP001341840">
    <property type="component" value="Unassembled WGS sequence"/>
</dbReference>
<comment type="caution">
    <text evidence="1">The sequence shown here is derived from an EMBL/GenBank/DDBJ whole genome shotgun (WGS) entry which is preliminary data.</text>
</comment>
<keyword evidence="2" id="KW-1185">Reference proteome</keyword>
<name>A0ABU6YK95_9FABA</name>
<sequence length="66" mass="7465">MRVASTTPSSITGDVTSYPFEHVEKFSTLALKCCEDEPEARPKMTEVVTELGNILSMMPEWDTRRD</sequence>
<proteinExistence type="predicted"/>
<reference evidence="1 2" key="1">
    <citation type="journal article" date="2023" name="Plants (Basel)">
        <title>Bridging the Gap: Combining Genomics and Transcriptomics Approaches to Understand Stylosanthes scabra, an Orphan Legume from the Brazilian Caatinga.</title>
        <authorList>
            <person name="Ferreira-Neto J.R.C."/>
            <person name="da Silva M.D."/>
            <person name="Binneck E."/>
            <person name="de Melo N.F."/>
            <person name="da Silva R.H."/>
            <person name="de Melo A.L.T.M."/>
            <person name="Pandolfi V."/>
            <person name="Bustamante F.O."/>
            <person name="Brasileiro-Vidal A.C."/>
            <person name="Benko-Iseppon A.M."/>
        </authorList>
    </citation>
    <scope>NUCLEOTIDE SEQUENCE [LARGE SCALE GENOMIC DNA]</scope>
    <source>
        <tissue evidence="1">Leaves</tissue>
    </source>
</reference>
<organism evidence="1 2">
    <name type="scientific">Stylosanthes scabra</name>
    <dbReference type="NCBI Taxonomy" id="79078"/>
    <lineage>
        <taxon>Eukaryota</taxon>
        <taxon>Viridiplantae</taxon>
        <taxon>Streptophyta</taxon>
        <taxon>Embryophyta</taxon>
        <taxon>Tracheophyta</taxon>
        <taxon>Spermatophyta</taxon>
        <taxon>Magnoliopsida</taxon>
        <taxon>eudicotyledons</taxon>
        <taxon>Gunneridae</taxon>
        <taxon>Pentapetalae</taxon>
        <taxon>rosids</taxon>
        <taxon>fabids</taxon>
        <taxon>Fabales</taxon>
        <taxon>Fabaceae</taxon>
        <taxon>Papilionoideae</taxon>
        <taxon>50 kb inversion clade</taxon>
        <taxon>dalbergioids sensu lato</taxon>
        <taxon>Dalbergieae</taxon>
        <taxon>Pterocarpus clade</taxon>
        <taxon>Stylosanthes</taxon>
    </lineage>
</organism>
<protein>
    <submittedName>
        <fullName evidence="1">Uncharacterized protein</fullName>
    </submittedName>
</protein>
<accession>A0ABU6YK95</accession>